<dbReference type="GO" id="GO:0090221">
    <property type="term" value="P:mitotic spindle-templated microtubule nucleation"/>
    <property type="evidence" value="ECO:0007669"/>
    <property type="project" value="EnsemblMetazoa"/>
</dbReference>
<dbReference type="GO" id="GO:0051301">
    <property type="term" value="P:cell division"/>
    <property type="evidence" value="ECO:0007669"/>
    <property type="project" value="UniProtKB-KW"/>
</dbReference>
<feature type="domain" description="HAUS augmin-like complex subunit 3 N-terminal" evidence="11">
    <location>
        <begin position="22"/>
        <end position="252"/>
    </location>
</feature>
<dbReference type="OrthoDB" id="8187957at2759"/>
<evidence type="ECO:0000256" key="3">
    <source>
        <dbReference type="ARBA" id="ARBA00022490"/>
    </source>
</evidence>
<keyword evidence="3" id="KW-0963">Cytoplasm</keyword>
<gene>
    <name evidence="12" type="primary">Dwil\GK23253</name>
    <name evidence="12" type="ORF">Dwil_GK23253</name>
</gene>
<dbReference type="GO" id="GO:0005874">
    <property type="term" value="C:microtubule"/>
    <property type="evidence" value="ECO:0007669"/>
    <property type="project" value="UniProtKB-KW"/>
</dbReference>
<dbReference type="EMBL" id="CH964282">
    <property type="protein sequence ID" value="EDW85786.1"/>
    <property type="molecule type" value="Genomic_DNA"/>
</dbReference>
<feature type="coiled-coil region" evidence="10">
    <location>
        <begin position="309"/>
        <end position="339"/>
    </location>
</feature>
<keyword evidence="8" id="KW-0206">Cytoskeleton</keyword>
<evidence type="ECO:0000256" key="2">
    <source>
        <dbReference type="ARBA" id="ARBA00009645"/>
    </source>
</evidence>
<dbReference type="GO" id="GO:0090307">
    <property type="term" value="P:mitotic spindle assembly"/>
    <property type="evidence" value="ECO:0007669"/>
    <property type="project" value="EnsemblMetazoa"/>
</dbReference>
<evidence type="ECO:0000256" key="9">
    <source>
        <dbReference type="ARBA" id="ARBA00023306"/>
    </source>
</evidence>
<dbReference type="eggNOG" id="ENOG502T1P4">
    <property type="taxonomic scope" value="Eukaryota"/>
</dbReference>
<dbReference type="AlphaFoldDB" id="B4NN47"/>
<dbReference type="Proteomes" id="UP000007798">
    <property type="component" value="Unassembled WGS sequence"/>
</dbReference>
<accession>B4NN47</accession>
<dbReference type="GO" id="GO:0030674">
    <property type="term" value="F:protein-macromolecule adaptor activity"/>
    <property type="evidence" value="ECO:0007669"/>
    <property type="project" value="EnsemblMetazoa"/>
</dbReference>
<organism evidence="12 13">
    <name type="scientific">Drosophila willistoni</name>
    <name type="common">Fruit fly</name>
    <dbReference type="NCBI Taxonomy" id="7260"/>
    <lineage>
        <taxon>Eukaryota</taxon>
        <taxon>Metazoa</taxon>
        <taxon>Ecdysozoa</taxon>
        <taxon>Arthropoda</taxon>
        <taxon>Hexapoda</taxon>
        <taxon>Insecta</taxon>
        <taxon>Pterygota</taxon>
        <taxon>Neoptera</taxon>
        <taxon>Endopterygota</taxon>
        <taxon>Diptera</taxon>
        <taxon>Brachycera</taxon>
        <taxon>Muscomorpha</taxon>
        <taxon>Ephydroidea</taxon>
        <taxon>Drosophilidae</taxon>
        <taxon>Drosophila</taxon>
        <taxon>Sophophora</taxon>
    </lineage>
</organism>
<keyword evidence="9" id="KW-0131">Cell cycle</keyword>
<dbReference type="OMA" id="QWILYDE"/>
<evidence type="ECO:0000313" key="13">
    <source>
        <dbReference type="Proteomes" id="UP000007798"/>
    </source>
</evidence>
<dbReference type="InterPro" id="IPR032733">
    <property type="entry name" value="HAUS3_N"/>
</dbReference>
<keyword evidence="4" id="KW-0132">Cell division</keyword>
<evidence type="ECO:0000259" key="11">
    <source>
        <dbReference type="Pfam" id="PF14932"/>
    </source>
</evidence>
<dbReference type="STRING" id="7260.B4NN47"/>
<proteinExistence type="inferred from homology"/>
<dbReference type="InParanoid" id="B4NN47"/>
<dbReference type="FunCoup" id="B4NN47">
    <property type="interactions" value="58"/>
</dbReference>
<keyword evidence="13" id="KW-1185">Reference proteome</keyword>
<dbReference type="GO" id="GO:0070652">
    <property type="term" value="C:HAUS complex"/>
    <property type="evidence" value="ECO:0007669"/>
    <property type="project" value="EnsemblMetazoa"/>
</dbReference>
<comment type="similarity">
    <text evidence="2">Belongs to the HAUS3 family.</text>
</comment>
<evidence type="ECO:0000256" key="5">
    <source>
        <dbReference type="ARBA" id="ARBA00022701"/>
    </source>
</evidence>
<dbReference type="HOGENOM" id="CLU_482580_0_0_1"/>
<evidence type="ECO:0000256" key="7">
    <source>
        <dbReference type="ARBA" id="ARBA00023054"/>
    </source>
</evidence>
<dbReference type="GO" id="GO:0005819">
    <property type="term" value="C:spindle"/>
    <property type="evidence" value="ECO:0007669"/>
    <property type="project" value="UniProtKB-SubCell"/>
</dbReference>
<evidence type="ECO:0000256" key="6">
    <source>
        <dbReference type="ARBA" id="ARBA00022776"/>
    </source>
</evidence>
<dbReference type="Pfam" id="PF14932">
    <property type="entry name" value="HAUS-augmin3"/>
    <property type="match status" value="1"/>
</dbReference>
<dbReference type="GO" id="GO:0007088">
    <property type="term" value="P:regulation of mitotic nuclear division"/>
    <property type="evidence" value="ECO:0007669"/>
    <property type="project" value="EnsemblMetazoa"/>
</dbReference>
<comment type="subcellular location">
    <subcellularLocation>
        <location evidence="1">Cytoplasm</location>
        <location evidence="1">Cytoskeleton</location>
        <location evidence="1">Spindle</location>
    </subcellularLocation>
</comment>
<feature type="coiled-coil region" evidence="10">
    <location>
        <begin position="112"/>
        <end position="139"/>
    </location>
</feature>
<dbReference type="PhylomeDB" id="B4NN47"/>
<keyword evidence="7 10" id="KW-0175">Coiled coil</keyword>
<keyword evidence="5" id="KW-0493">Microtubule</keyword>
<protein>
    <recommendedName>
        <fullName evidence="11">HAUS augmin-like complex subunit 3 N-terminal domain-containing protein</fullName>
    </recommendedName>
</protein>
<dbReference type="KEGG" id="dwi:6652398"/>
<evidence type="ECO:0000256" key="4">
    <source>
        <dbReference type="ARBA" id="ARBA00022618"/>
    </source>
</evidence>
<keyword evidence="6" id="KW-0498">Mitosis</keyword>
<evidence type="ECO:0000256" key="8">
    <source>
        <dbReference type="ARBA" id="ARBA00023212"/>
    </source>
</evidence>
<evidence type="ECO:0000256" key="10">
    <source>
        <dbReference type="SAM" id="Coils"/>
    </source>
</evidence>
<evidence type="ECO:0000313" key="12">
    <source>
        <dbReference type="EMBL" id="EDW85786.1"/>
    </source>
</evidence>
<evidence type="ECO:0000256" key="1">
    <source>
        <dbReference type="ARBA" id="ARBA00004186"/>
    </source>
</evidence>
<sequence length="571" mass="66587">MGDLLSNSDLFRKLGLDSSNQWILYDEQFERFFNFISENITDANILTEQELLERDEMVLNGNWLDKPECELALRRIDAENPGLLKHKPQNVTALSSEIAVLEDAAHEYAVLIDDMQNSKRIITNNLNNLEYEITKLQNEGRGLIASSQTRAKQLEDLQRENCKLSIEAKKGFTSQQSPPVFMHQQPLEQYFLKNDSFVQYFNLYLKENFKIQDNQDFQNSLVDDMEVANSNLEVLQNSLEFYTIAIIKKKIKARATQSLIDHLDFAHIQCLSLSDMMRETHDLQLLNNIHLKNTYDTLYNSMAGHVHQLMQQRIELVLLENTKQKLERANQRRENNIQLTNIISHALSNAELAWIAIQLDLEKSRNCLDSSEQFTLQAQASWKRVQDMRTLWTSQEHGICSQFLQEISCQLANHLGHQPSSIRSGDAKSCLYEYEKFGRLLVYALQSMLNKKSYILAQDQIKELKRVEEILRPFVYDSPLKNHPMFENVVYLCPIFNIQQQEEYLDGKLRKLRTQYNEDMKKDTLLRYSNILWIWFLTEPQRMLHAIDEVKKAAASTAPSLQRARGGLQRK</sequence>
<reference evidence="12 13" key="1">
    <citation type="journal article" date="2007" name="Nature">
        <title>Evolution of genes and genomes on the Drosophila phylogeny.</title>
        <authorList>
            <consortium name="Drosophila 12 Genomes Consortium"/>
            <person name="Clark A.G."/>
            <person name="Eisen M.B."/>
            <person name="Smith D.R."/>
            <person name="Bergman C.M."/>
            <person name="Oliver B."/>
            <person name="Markow T.A."/>
            <person name="Kaufman T.C."/>
            <person name="Kellis M."/>
            <person name="Gelbart W."/>
            <person name="Iyer V.N."/>
            <person name="Pollard D.A."/>
            <person name="Sackton T.B."/>
            <person name="Larracuente A.M."/>
            <person name="Singh N.D."/>
            <person name="Abad J.P."/>
            <person name="Abt D.N."/>
            <person name="Adryan B."/>
            <person name="Aguade M."/>
            <person name="Akashi H."/>
            <person name="Anderson W.W."/>
            <person name="Aquadro C.F."/>
            <person name="Ardell D.H."/>
            <person name="Arguello R."/>
            <person name="Artieri C.G."/>
            <person name="Barbash D.A."/>
            <person name="Barker D."/>
            <person name="Barsanti P."/>
            <person name="Batterham P."/>
            <person name="Batzoglou S."/>
            <person name="Begun D."/>
            <person name="Bhutkar A."/>
            <person name="Blanco E."/>
            <person name="Bosak S.A."/>
            <person name="Bradley R.K."/>
            <person name="Brand A.D."/>
            <person name="Brent M.R."/>
            <person name="Brooks A.N."/>
            <person name="Brown R.H."/>
            <person name="Butlin R.K."/>
            <person name="Caggese C."/>
            <person name="Calvi B.R."/>
            <person name="Bernardo de Carvalho A."/>
            <person name="Caspi A."/>
            <person name="Castrezana S."/>
            <person name="Celniker S.E."/>
            <person name="Chang J.L."/>
            <person name="Chapple C."/>
            <person name="Chatterji S."/>
            <person name="Chinwalla A."/>
            <person name="Civetta A."/>
            <person name="Clifton S.W."/>
            <person name="Comeron J.M."/>
            <person name="Costello J.C."/>
            <person name="Coyne J.A."/>
            <person name="Daub J."/>
            <person name="David R.G."/>
            <person name="Delcher A.L."/>
            <person name="Delehaunty K."/>
            <person name="Do C.B."/>
            <person name="Ebling H."/>
            <person name="Edwards K."/>
            <person name="Eickbush T."/>
            <person name="Evans J.D."/>
            <person name="Filipski A."/>
            <person name="Findeiss S."/>
            <person name="Freyhult E."/>
            <person name="Fulton L."/>
            <person name="Fulton R."/>
            <person name="Garcia A.C."/>
            <person name="Gardiner A."/>
            <person name="Garfield D.A."/>
            <person name="Garvin B.E."/>
            <person name="Gibson G."/>
            <person name="Gilbert D."/>
            <person name="Gnerre S."/>
            <person name="Godfrey J."/>
            <person name="Good R."/>
            <person name="Gotea V."/>
            <person name="Gravely B."/>
            <person name="Greenberg A.J."/>
            <person name="Griffiths-Jones S."/>
            <person name="Gross S."/>
            <person name="Guigo R."/>
            <person name="Gustafson E.A."/>
            <person name="Haerty W."/>
            <person name="Hahn M.W."/>
            <person name="Halligan D.L."/>
            <person name="Halpern A.L."/>
            <person name="Halter G.M."/>
            <person name="Han M.V."/>
            <person name="Heger A."/>
            <person name="Hillier L."/>
            <person name="Hinrichs A.S."/>
            <person name="Holmes I."/>
            <person name="Hoskins R.A."/>
            <person name="Hubisz M.J."/>
            <person name="Hultmark D."/>
            <person name="Huntley M.A."/>
            <person name="Jaffe D.B."/>
            <person name="Jagadeeshan S."/>
            <person name="Jeck W.R."/>
            <person name="Johnson J."/>
            <person name="Jones C.D."/>
            <person name="Jordan W.C."/>
            <person name="Karpen G.H."/>
            <person name="Kataoka E."/>
            <person name="Keightley P.D."/>
            <person name="Kheradpour P."/>
            <person name="Kirkness E.F."/>
            <person name="Koerich L.B."/>
            <person name="Kristiansen K."/>
            <person name="Kudrna D."/>
            <person name="Kulathinal R.J."/>
            <person name="Kumar S."/>
            <person name="Kwok R."/>
            <person name="Lander E."/>
            <person name="Langley C.H."/>
            <person name="Lapoint R."/>
            <person name="Lazzaro B.P."/>
            <person name="Lee S.J."/>
            <person name="Levesque L."/>
            <person name="Li R."/>
            <person name="Lin C.F."/>
            <person name="Lin M.F."/>
            <person name="Lindblad-Toh K."/>
            <person name="Llopart A."/>
            <person name="Long M."/>
            <person name="Low L."/>
            <person name="Lozovsky E."/>
            <person name="Lu J."/>
            <person name="Luo M."/>
            <person name="Machado C.A."/>
            <person name="Makalowski W."/>
            <person name="Marzo M."/>
            <person name="Matsuda M."/>
            <person name="Matzkin L."/>
            <person name="McAllister B."/>
            <person name="McBride C.S."/>
            <person name="McKernan B."/>
            <person name="McKernan K."/>
            <person name="Mendez-Lago M."/>
            <person name="Minx P."/>
            <person name="Mollenhauer M.U."/>
            <person name="Montooth K."/>
            <person name="Mount S.M."/>
            <person name="Mu X."/>
            <person name="Myers E."/>
            <person name="Negre B."/>
            <person name="Newfeld S."/>
            <person name="Nielsen R."/>
            <person name="Noor M.A."/>
            <person name="O'Grady P."/>
            <person name="Pachter L."/>
            <person name="Papaceit M."/>
            <person name="Parisi M.J."/>
            <person name="Parisi M."/>
            <person name="Parts L."/>
            <person name="Pedersen J.S."/>
            <person name="Pesole G."/>
            <person name="Phillippy A.M."/>
            <person name="Ponting C.P."/>
            <person name="Pop M."/>
            <person name="Porcelli D."/>
            <person name="Powell J.R."/>
            <person name="Prohaska S."/>
            <person name="Pruitt K."/>
            <person name="Puig M."/>
            <person name="Quesneville H."/>
            <person name="Ram K.R."/>
            <person name="Rand D."/>
            <person name="Rasmussen M.D."/>
            <person name="Reed L.K."/>
            <person name="Reenan R."/>
            <person name="Reily A."/>
            <person name="Remington K.A."/>
            <person name="Rieger T.T."/>
            <person name="Ritchie M.G."/>
            <person name="Robin C."/>
            <person name="Rogers Y.H."/>
            <person name="Rohde C."/>
            <person name="Rozas J."/>
            <person name="Rubenfield M.J."/>
            <person name="Ruiz A."/>
            <person name="Russo S."/>
            <person name="Salzberg S.L."/>
            <person name="Sanchez-Gracia A."/>
            <person name="Saranga D.J."/>
            <person name="Sato H."/>
            <person name="Schaeffer S.W."/>
            <person name="Schatz M.C."/>
            <person name="Schlenke T."/>
            <person name="Schwartz R."/>
            <person name="Segarra C."/>
            <person name="Singh R.S."/>
            <person name="Sirot L."/>
            <person name="Sirota M."/>
            <person name="Sisneros N.B."/>
            <person name="Smith C.D."/>
            <person name="Smith T.F."/>
            <person name="Spieth J."/>
            <person name="Stage D.E."/>
            <person name="Stark A."/>
            <person name="Stephan W."/>
            <person name="Strausberg R.L."/>
            <person name="Strempel S."/>
            <person name="Sturgill D."/>
            <person name="Sutton G."/>
            <person name="Sutton G.G."/>
            <person name="Tao W."/>
            <person name="Teichmann S."/>
            <person name="Tobari Y.N."/>
            <person name="Tomimura Y."/>
            <person name="Tsolas J.M."/>
            <person name="Valente V.L."/>
            <person name="Venter E."/>
            <person name="Venter J.C."/>
            <person name="Vicario S."/>
            <person name="Vieira F.G."/>
            <person name="Vilella A.J."/>
            <person name="Villasante A."/>
            <person name="Walenz B."/>
            <person name="Wang J."/>
            <person name="Wasserman M."/>
            <person name="Watts T."/>
            <person name="Wilson D."/>
            <person name="Wilson R.K."/>
            <person name="Wing R.A."/>
            <person name="Wolfner M.F."/>
            <person name="Wong A."/>
            <person name="Wong G.K."/>
            <person name="Wu C.I."/>
            <person name="Wu G."/>
            <person name="Yamamoto D."/>
            <person name="Yang H.P."/>
            <person name="Yang S.P."/>
            <person name="Yorke J.A."/>
            <person name="Yoshida K."/>
            <person name="Zdobnov E."/>
            <person name="Zhang P."/>
            <person name="Zhang Y."/>
            <person name="Zimin A.V."/>
            <person name="Baldwin J."/>
            <person name="Abdouelleil A."/>
            <person name="Abdulkadir J."/>
            <person name="Abebe A."/>
            <person name="Abera B."/>
            <person name="Abreu J."/>
            <person name="Acer S.C."/>
            <person name="Aftuck L."/>
            <person name="Alexander A."/>
            <person name="An P."/>
            <person name="Anderson E."/>
            <person name="Anderson S."/>
            <person name="Arachi H."/>
            <person name="Azer M."/>
            <person name="Bachantsang P."/>
            <person name="Barry A."/>
            <person name="Bayul T."/>
            <person name="Berlin A."/>
            <person name="Bessette D."/>
            <person name="Bloom T."/>
            <person name="Blye J."/>
            <person name="Boguslavskiy L."/>
            <person name="Bonnet C."/>
            <person name="Boukhgalter B."/>
            <person name="Bourzgui I."/>
            <person name="Brown A."/>
            <person name="Cahill P."/>
            <person name="Channer S."/>
            <person name="Cheshatsang Y."/>
            <person name="Chuda L."/>
            <person name="Citroen M."/>
            <person name="Collymore A."/>
            <person name="Cooke P."/>
            <person name="Costello M."/>
            <person name="D'Aco K."/>
            <person name="Daza R."/>
            <person name="De Haan G."/>
            <person name="DeGray S."/>
            <person name="DeMaso C."/>
            <person name="Dhargay N."/>
            <person name="Dooley K."/>
            <person name="Dooley E."/>
            <person name="Doricent M."/>
            <person name="Dorje P."/>
            <person name="Dorjee K."/>
            <person name="Dupes A."/>
            <person name="Elong R."/>
            <person name="Falk J."/>
            <person name="Farina A."/>
            <person name="Faro S."/>
            <person name="Ferguson D."/>
            <person name="Fisher S."/>
            <person name="Foley C.D."/>
            <person name="Franke A."/>
            <person name="Friedrich D."/>
            <person name="Gadbois L."/>
            <person name="Gearin G."/>
            <person name="Gearin C.R."/>
            <person name="Giannoukos G."/>
            <person name="Goode T."/>
            <person name="Graham J."/>
            <person name="Grandbois E."/>
            <person name="Grewal S."/>
            <person name="Gyaltsen K."/>
            <person name="Hafez N."/>
            <person name="Hagos B."/>
            <person name="Hall J."/>
            <person name="Henson C."/>
            <person name="Hollinger A."/>
            <person name="Honan T."/>
            <person name="Huard M.D."/>
            <person name="Hughes L."/>
            <person name="Hurhula B."/>
            <person name="Husby M.E."/>
            <person name="Kamat A."/>
            <person name="Kanga B."/>
            <person name="Kashin S."/>
            <person name="Khazanovich D."/>
            <person name="Kisner P."/>
            <person name="Lance K."/>
            <person name="Lara M."/>
            <person name="Lee W."/>
            <person name="Lennon N."/>
            <person name="Letendre F."/>
            <person name="LeVine R."/>
            <person name="Lipovsky A."/>
            <person name="Liu X."/>
            <person name="Liu J."/>
            <person name="Liu S."/>
            <person name="Lokyitsang T."/>
            <person name="Lokyitsang Y."/>
            <person name="Lubonja R."/>
            <person name="Lui A."/>
            <person name="MacDonald P."/>
            <person name="Magnisalis V."/>
            <person name="Maru K."/>
            <person name="Matthews C."/>
            <person name="McCusker W."/>
            <person name="McDonough S."/>
            <person name="Mehta T."/>
            <person name="Meldrim J."/>
            <person name="Meneus L."/>
            <person name="Mihai O."/>
            <person name="Mihalev A."/>
            <person name="Mihova T."/>
            <person name="Mittelman R."/>
            <person name="Mlenga V."/>
            <person name="Montmayeur A."/>
            <person name="Mulrain L."/>
            <person name="Navidi A."/>
            <person name="Naylor J."/>
            <person name="Negash T."/>
            <person name="Nguyen T."/>
            <person name="Nguyen N."/>
            <person name="Nicol R."/>
            <person name="Norbu C."/>
            <person name="Norbu N."/>
            <person name="Novod N."/>
            <person name="O'Neill B."/>
            <person name="Osman S."/>
            <person name="Markiewicz E."/>
            <person name="Oyono O.L."/>
            <person name="Patti C."/>
            <person name="Phunkhang P."/>
            <person name="Pierre F."/>
            <person name="Priest M."/>
            <person name="Raghuraman S."/>
            <person name="Rege F."/>
            <person name="Reyes R."/>
            <person name="Rise C."/>
            <person name="Rogov P."/>
            <person name="Ross K."/>
            <person name="Ryan E."/>
            <person name="Settipalli S."/>
            <person name="Shea T."/>
            <person name="Sherpa N."/>
            <person name="Shi L."/>
            <person name="Shih D."/>
            <person name="Sparrow T."/>
            <person name="Spaulding J."/>
            <person name="Stalker J."/>
            <person name="Stange-Thomann N."/>
            <person name="Stavropoulos S."/>
            <person name="Stone C."/>
            <person name="Strader C."/>
            <person name="Tesfaye S."/>
            <person name="Thomson T."/>
            <person name="Thoulutsang Y."/>
            <person name="Thoulutsang D."/>
            <person name="Topham K."/>
            <person name="Topping I."/>
            <person name="Tsamla T."/>
            <person name="Vassiliev H."/>
            <person name="Vo A."/>
            <person name="Wangchuk T."/>
            <person name="Wangdi T."/>
            <person name="Weiand M."/>
            <person name="Wilkinson J."/>
            <person name="Wilson A."/>
            <person name="Yadav S."/>
            <person name="Young G."/>
            <person name="Yu Q."/>
            <person name="Zembek L."/>
            <person name="Zhong D."/>
            <person name="Zimmer A."/>
            <person name="Zwirko Z."/>
            <person name="Jaffe D.B."/>
            <person name="Alvarez P."/>
            <person name="Brockman W."/>
            <person name="Butler J."/>
            <person name="Chin C."/>
            <person name="Gnerre S."/>
            <person name="Grabherr M."/>
            <person name="Kleber M."/>
            <person name="Mauceli E."/>
            <person name="MacCallum I."/>
        </authorList>
    </citation>
    <scope>NUCLEOTIDE SEQUENCE [LARGE SCALE GENOMIC DNA]</scope>
    <source>
        <strain evidence="13">Tucson 14030-0811.24</strain>
    </source>
</reference>
<name>B4NN47_DROWI</name>
<dbReference type="SMR" id="B4NN47"/>